<protein>
    <submittedName>
        <fullName evidence="7">RNA polymerase sigma-70 factor (ECF subfamily)</fullName>
    </submittedName>
</protein>
<dbReference type="InterPro" id="IPR014284">
    <property type="entry name" value="RNA_pol_sigma-70_dom"/>
</dbReference>
<dbReference type="Proteomes" id="UP000295390">
    <property type="component" value="Unassembled WGS sequence"/>
</dbReference>
<dbReference type="Pfam" id="PF08281">
    <property type="entry name" value="Sigma70_r4_2"/>
    <property type="match status" value="1"/>
</dbReference>
<dbReference type="InterPro" id="IPR036388">
    <property type="entry name" value="WH-like_DNA-bd_sf"/>
</dbReference>
<evidence type="ECO:0000259" key="5">
    <source>
        <dbReference type="Pfam" id="PF04542"/>
    </source>
</evidence>
<dbReference type="GO" id="GO:0006352">
    <property type="term" value="P:DNA-templated transcription initiation"/>
    <property type="evidence" value="ECO:0007669"/>
    <property type="project" value="InterPro"/>
</dbReference>
<dbReference type="PANTHER" id="PTHR43133">
    <property type="entry name" value="RNA POLYMERASE ECF-TYPE SIGMA FACTO"/>
    <property type="match status" value="1"/>
</dbReference>
<gene>
    <name evidence="7" type="ORF">DFQ07_1642</name>
</gene>
<dbReference type="InterPro" id="IPR013249">
    <property type="entry name" value="RNA_pol_sigma70_r4_t2"/>
</dbReference>
<comment type="similarity">
    <text evidence="1">Belongs to the sigma-70 factor family. ECF subfamily.</text>
</comment>
<dbReference type="EMBL" id="SNYH01000003">
    <property type="protein sequence ID" value="TDQ27787.1"/>
    <property type="molecule type" value="Genomic_DNA"/>
</dbReference>
<feature type="domain" description="RNA polymerase sigma factor 70 region 4 type 2" evidence="6">
    <location>
        <begin position="153"/>
        <end position="204"/>
    </location>
</feature>
<keyword evidence="3" id="KW-0731">Sigma factor</keyword>
<sequence>MVNYDTNIYLTLKLQNKKQPNCIIFRMSCNNLYFWATYNISTVLNLVEKELEDKFLNDFEANQNIVHKVCRIYTTNQDAHNDLFQEITIQLWKNYSKFRGEAKFSTWMYRVALNTAISLYRKSTRTIQTQDITEYSFKIKAEDYDDTEELQLKALYNAIRQLNDIDKALIFLYLEDKSYKEISNTLGISEVNARVKMNRAKDKLKKVLNP</sequence>
<evidence type="ECO:0000313" key="8">
    <source>
        <dbReference type="Proteomes" id="UP000295390"/>
    </source>
</evidence>
<comment type="caution">
    <text evidence="7">The sequence shown here is derived from an EMBL/GenBank/DDBJ whole genome shotgun (WGS) entry which is preliminary data.</text>
</comment>
<evidence type="ECO:0000256" key="2">
    <source>
        <dbReference type="ARBA" id="ARBA00023015"/>
    </source>
</evidence>
<dbReference type="Gene3D" id="1.10.10.10">
    <property type="entry name" value="Winged helix-like DNA-binding domain superfamily/Winged helix DNA-binding domain"/>
    <property type="match status" value="1"/>
</dbReference>
<dbReference type="PANTHER" id="PTHR43133:SF45">
    <property type="entry name" value="RNA POLYMERASE ECF-TYPE SIGMA FACTOR"/>
    <property type="match status" value="1"/>
</dbReference>
<dbReference type="InterPro" id="IPR013324">
    <property type="entry name" value="RNA_pol_sigma_r3/r4-like"/>
</dbReference>
<accession>A0A4R6TDI5</accession>
<evidence type="ECO:0000256" key="4">
    <source>
        <dbReference type="ARBA" id="ARBA00023163"/>
    </source>
</evidence>
<evidence type="ECO:0000256" key="3">
    <source>
        <dbReference type="ARBA" id="ARBA00023082"/>
    </source>
</evidence>
<dbReference type="SUPFAM" id="SSF88946">
    <property type="entry name" value="Sigma2 domain of RNA polymerase sigma factors"/>
    <property type="match status" value="1"/>
</dbReference>
<feature type="domain" description="RNA polymerase sigma-70 region 2" evidence="5">
    <location>
        <begin position="59"/>
        <end position="126"/>
    </location>
</feature>
<evidence type="ECO:0000313" key="7">
    <source>
        <dbReference type="EMBL" id="TDQ27787.1"/>
    </source>
</evidence>
<dbReference type="SUPFAM" id="SSF88659">
    <property type="entry name" value="Sigma3 and sigma4 domains of RNA polymerase sigma factors"/>
    <property type="match status" value="1"/>
</dbReference>
<dbReference type="GO" id="GO:0003677">
    <property type="term" value="F:DNA binding"/>
    <property type="evidence" value="ECO:0007669"/>
    <property type="project" value="InterPro"/>
</dbReference>
<keyword evidence="8" id="KW-1185">Reference proteome</keyword>
<evidence type="ECO:0000256" key="1">
    <source>
        <dbReference type="ARBA" id="ARBA00010641"/>
    </source>
</evidence>
<keyword evidence="2" id="KW-0805">Transcription regulation</keyword>
<dbReference type="Gene3D" id="1.10.1740.10">
    <property type="match status" value="1"/>
</dbReference>
<dbReference type="AlphaFoldDB" id="A0A4R6TDI5"/>
<dbReference type="InterPro" id="IPR039425">
    <property type="entry name" value="RNA_pol_sigma-70-like"/>
</dbReference>
<dbReference type="InterPro" id="IPR013325">
    <property type="entry name" value="RNA_pol_sigma_r2"/>
</dbReference>
<name>A0A4R6TDI5_9FLAO</name>
<keyword evidence="4" id="KW-0804">Transcription</keyword>
<organism evidence="7 8">
    <name type="scientific">Tenacibaculum caenipelagi</name>
    <dbReference type="NCBI Taxonomy" id="1325435"/>
    <lineage>
        <taxon>Bacteria</taxon>
        <taxon>Pseudomonadati</taxon>
        <taxon>Bacteroidota</taxon>
        <taxon>Flavobacteriia</taxon>
        <taxon>Flavobacteriales</taxon>
        <taxon>Flavobacteriaceae</taxon>
        <taxon>Tenacibaculum</taxon>
    </lineage>
</organism>
<reference evidence="7 8" key="1">
    <citation type="submission" date="2019-03" db="EMBL/GenBank/DDBJ databases">
        <title>Genomic Encyclopedia of Type Strains, Phase III (KMG-III): the genomes of soil and plant-associated and newly described type strains.</title>
        <authorList>
            <person name="Whitman W."/>
        </authorList>
    </citation>
    <scope>NUCLEOTIDE SEQUENCE [LARGE SCALE GENOMIC DNA]</scope>
    <source>
        <strain evidence="7 8">CECT 8283</strain>
    </source>
</reference>
<dbReference type="GO" id="GO:0016987">
    <property type="term" value="F:sigma factor activity"/>
    <property type="evidence" value="ECO:0007669"/>
    <property type="project" value="UniProtKB-KW"/>
</dbReference>
<evidence type="ECO:0000259" key="6">
    <source>
        <dbReference type="Pfam" id="PF08281"/>
    </source>
</evidence>
<proteinExistence type="inferred from homology"/>
<dbReference type="Pfam" id="PF04542">
    <property type="entry name" value="Sigma70_r2"/>
    <property type="match status" value="1"/>
</dbReference>
<dbReference type="InterPro" id="IPR007627">
    <property type="entry name" value="RNA_pol_sigma70_r2"/>
</dbReference>
<dbReference type="NCBIfam" id="TIGR02937">
    <property type="entry name" value="sigma70-ECF"/>
    <property type="match status" value="1"/>
</dbReference>